<dbReference type="Pfam" id="PF07852">
    <property type="entry name" value="DUF1642"/>
    <property type="match status" value="1"/>
</dbReference>
<evidence type="ECO:0000313" key="1">
    <source>
        <dbReference type="EMBL" id="AAM79938.1"/>
    </source>
</evidence>
<protein>
    <recommendedName>
        <fullName evidence="3">DUF1642 domain-containing protein</fullName>
    </recommendedName>
</protein>
<gene>
    <name evidence="1" type="ordered locus">SpyM3_1331</name>
</gene>
<evidence type="ECO:0000313" key="2">
    <source>
        <dbReference type="Proteomes" id="UP000000564"/>
    </source>
</evidence>
<reference evidence="1 2" key="1">
    <citation type="journal article" date="2002" name="Proc. Natl. Acad. Sci. U.S.A.">
        <title>Genome sequence of a serotype M3 strain of group A Streptococcus: phage-encoded toxins, the high-virulence phenotype, and clone emergence.</title>
        <authorList>
            <person name="Beres S.B."/>
            <person name="Sylva G.L."/>
            <person name="Barbian K.D."/>
            <person name="Lei B."/>
            <person name="Hoff J.S."/>
            <person name="Mammarella N.D."/>
            <person name="Liu M.Y."/>
            <person name="Smoot J.C."/>
            <person name="Porcella S.F."/>
            <person name="Parkins L.D."/>
            <person name="Campbell D.S."/>
            <person name="Smith T.M."/>
            <person name="McCormick J.K."/>
            <person name="Leung D.Y."/>
            <person name="Schlievert P.M."/>
            <person name="Musser J.M."/>
        </authorList>
    </citation>
    <scope>NUCLEOTIDE SEQUENCE [LARGE SCALE GENOMIC DNA]</scope>
    <source>
        <strain evidence="2">ATCC BAA-595 / MGAS315</strain>
    </source>
</reference>
<name>A0A0H2UVJ4_STRP3</name>
<dbReference type="InterPro" id="IPR012865">
    <property type="entry name" value="DUF1642"/>
</dbReference>
<sequence>MNIEEAKELVDNSNFYGKTSSVIKAEVRDIIDQLNQPKPEVPQCVADWIEECKEEDLTLSLAYDADAFGEVAKWLYDTNDSTNIDLFTQAWLAYPNITIEKEKLYTVEIPNPNDKQIALRLEKWVKGKVGIVATYSSNNFTDDMRLAEREIRKDFDWAWQFAKEVTE</sequence>
<dbReference type="RefSeq" id="WP_011054811.1">
    <property type="nucleotide sequence ID" value="NC_004070.1"/>
</dbReference>
<dbReference type="HOGENOM" id="CLU_099786_3_0_9"/>
<dbReference type="Proteomes" id="UP000000564">
    <property type="component" value="Chromosome"/>
</dbReference>
<dbReference type="AlphaFoldDB" id="A0A0H2UVJ4"/>
<accession>A0A0H2UVJ4</accession>
<dbReference type="KEGG" id="spg:SpyM3_1331"/>
<proteinExistence type="predicted"/>
<evidence type="ECO:0008006" key="3">
    <source>
        <dbReference type="Google" id="ProtNLM"/>
    </source>
</evidence>
<dbReference type="EMBL" id="AE014074">
    <property type="protein sequence ID" value="AAM79938.1"/>
    <property type="molecule type" value="Genomic_DNA"/>
</dbReference>
<organism evidence="1 2">
    <name type="scientific">Streptococcus pyogenes serotype M3 (strain ATCC BAA-595 / MGAS315)</name>
    <dbReference type="NCBI Taxonomy" id="198466"/>
    <lineage>
        <taxon>Bacteria</taxon>
        <taxon>Bacillati</taxon>
        <taxon>Bacillota</taxon>
        <taxon>Bacilli</taxon>
        <taxon>Lactobacillales</taxon>
        <taxon>Streptococcaceae</taxon>
        <taxon>Streptococcus</taxon>
    </lineage>
</organism>